<reference evidence="1" key="1">
    <citation type="submission" date="2019-11" db="EMBL/GenBank/DDBJ databases">
        <title>Nori genome reveals adaptations in red seaweeds to the harsh intertidal environment.</title>
        <authorList>
            <person name="Wang D."/>
            <person name="Mao Y."/>
        </authorList>
    </citation>
    <scope>NUCLEOTIDE SEQUENCE</scope>
    <source>
        <tissue evidence="1">Gametophyte</tissue>
    </source>
</reference>
<protein>
    <submittedName>
        <fullName evidence="1">Uncharacterized protein</fullName>
    </submittedName>
</protein>
<proteinExistence type="predicted"/>
<dbReference type="Proteomes" id="UP000798662">
    <property type="component" value="Chromosome 3"/>
</dbReference>
<dbReference type="EMBL" id="CM020620">
    <property type="protein sequence ID" value="KAK1867796.1"/>
    <property type="molecule type" value="Genomic_DNA"/>
</dbReference>
<name>A0ACC3CC16_PYRYE</name>
<accession>A0ACC3CC16</accession>
<comment type="caution">
    <text evidence="1">The sequence shown here is derived from an EMBL/GenBank/DDBJ whole genome shotgun (WGS) entry which is preliminary data.</text>
</comment>
<keyword evidence="2" id="KW-1185">Reference proteome</keyword>
<evidence type="ECO:0000313" key="2">
    <source>
        <dbReference type="Proteomes" id="UP000798662"/>
    </source>
</evidence>
<sequence>MPTRRRLAGPLLAAAASSSQTRMLGQMKAQLSGALRGTLMCDGYERDDRVHVMGSIAGVLGLRYVLEAKEEGSAHHGLAAASAISGVLDRLKSDGLAIGAVWTDDAGQCGRARRILALRYPSLVFLRCMAHQMNLLMKHVLLDTSLGPTIKAAVAAALTITRSSAKLLPLAKASTQRIYGSTLAILTVCETRRSPLQMCLASLLRVRGALLCFATEVGSAAPLALAPLRQEIFWRKLELAEAIVRPLAHATFILKRDDTSLADAFFVYGGIFQHLESMKHRTGISGFYHNLERRWMSEEQPLFVLAFCVHPRYMKMARALLDVDRRGTPVAHFSSPCLSNAAAGYYLKWFPGDSAAASAVVQQLFDFLTDDAVRRNYLRQVFEGQNQGDHGWPWFKFWSFVEKTGRCIELARLAITLLACKLQTASVERLFKEWGAQATENRNRMALSTMTALTRIKYEHEDSKRQAGTGRSRTTNRVINAEERPRTTAQASPLPLGGASVPADADDTDEDEPSGAAANTLGEWAASLNQVEEDPSEDTASDGCPSFMSFDFKGPEMPELAQPLPTEDVRGYPQEVLGTLSNFRAAKFSLLHLLGRTAGGGYSVDLRDHE</sequence>
<organism evidence="1 2">
    <name type="scientific">Pyropia yezoensis</name>
    <name type="common">Susabi-nori</name>
    <name type="synonym">Porphyra yezoensis</name>
    <dbReference type="NCBI Taxonomy" id="2788"/>
    <lineage>
        <taxon>Eukaryota</taxon>
        <taxon>Rhodophyta</taxon>
        <taxon>Bangiophyceae</taxon>
        <taxon>Bangiales</taxon>
        <taxon>Bangiaceae</taxon>
        <taxon>Pyropia</taxon>
    </lineage>
</organism>
<evidence type="ECO:0000313" key="1">
    <source>
        <dbReference type="EMBL" id="KAK1867796.1"/>
    </source>
</evidence>
<gene>
    <name evidence="1" type="ORF">I4F81_010296</name>
</gene>